<dbReference type="EMBL" id="KV921648">
    <property type="protein sequence ID" value="ORE12533.1"/>
    <property type="molecule type" value="Genomic_DNA"/>
</dbReference>
<proteinExistence type="predicted"/>
<accession>A0A1X0RKB9</accession>
<name>A0A1X0RKB9_RHIZD</name>
<organism evidence="1 2">
    <name type="scientific">Rhizopus microsporus</name>
    <dbReference type="NCBI Taxonomy" id="58291"/>
    <lineage>
        <taxon>Eukaryota</taxon>
        <taxon>Fungi</taxon>
        <taxon>Fungi incertae sedis</taxon>
        <taxon>Mucoromycota</taxon>
        <taxon>Mucoromycotina</taxon>
        <taxon>Mucoromycetes</taxon>
        <taxon>Mucorales</taxon>
        <taxon>Mucorineae</taxon>
        <taxon>Rhizopodaceae</taxon>
        <taxon>Rhizopus</taxon>
    </lineage>
</organism>
<dbReference type="Proteomes" id="UP000242381">
    <property type="component" value="Unassembled WGS sequence"/>
</dbReference>
<dbReference type="AlphaFoldDB" id="A0A1X0RKB9"/>
<sequence length="102" mass="12170">MSSKFKKEYKIPNVIWKSLREIMRSKGSFSNKVKRIDALKPISNDERSQKEVFRHILNMHIYKQSLFSQSNINNYSEEGFKLKFCTFVFEKLFSYSFVVISV</sequence>
<protein>
    <submittedName>
        <fullName evidence="1">Uncharacterized protein</fullName>
    </submittedName>
</protein>
<evidence type="ECO:0000313" key="2">
    <source>
        <dbReference type="Proteomes" id="UP000242381"/>
    </source>
</evidence>
<reference evidence="1 2" key="1">
    <citation type="journal article" date="2016" name="Proc. Natl. Acad. Sci. U.S.A.">
        <title>Lipid metabolic changes in an early divergent fungus govern the establishment of a mutualistic symbiosis with endobacteria.</title>
        <authorList>
            <person name="Lastovetsky O.A."/>
            <person name="Gaspar M.L."/>
            <person name="Mondo S.J."/>
            <person name="LaButti K.M."/>
            <person name="Sandor L."/>
            <person name="Grigoriev I.V."/>
            <person name="Henry S.A."/>
            <person name="Pawlowska T.E."/>
        </authorList>
    </citation>
    <scope>NUCLEOTIDE SEQUENCE [LARGE SCALE GENOMIC DNA]</scope>
    <source>
        <strain evidence="1 2">ATCC 11559</strain>
    </source>
</reference>
<gene>
    <name evidence="1" type="ORF">BCV71DRAFT_230327</name>
</gene>
<evidence type="ECO:0000313" key="1">
    <source>
        <dbReference type="EMBL" id="ORE12533.1"/>
    </source>
</evidence>